<protein>
    <recommendedName>
        <fullName evidence="2">Exportin-2 central domain-containing protein</fullName>
    </recommendedName>
</protein>
<accession>A0A166TVF9</accession>
<dbReference type="GO" id="GO:0006886">
    <property type="term" value="P:intracellular protein transport"/>
    <property type="evidence" value="ECO:0007669"/>
    <property type="project" value="InterPro"/>
</dbReference>
<evidence type="ECO:0000256" key="1">
    <source>
        <dbReference type="SAM" id="MobiDB-lite"/>
    </source>
</evidence>
<feature type="domain" description="Exportin-2 central" evidence="2">
    <location>
        <begin position="13"/>
        <end position="81"/>
    </location>
</feature>
<dbReference type="OrthoDB" id="3269662at2759"/>
<organism evidence="3 4">
    <name type="scientific">Athelia psychrophila</name>
    <dbReference type="NCBI Taxonomy" id="1759441"/>
    <lineage>
        <taxon>Eukaryota</taxon>
        <taxon>Fungi</taxon>
        <taxon>Dikarya</taxon>
        <taxon>Basidiomycota</taxon>
        <taxon>Agaricomycotina</taxon>
        <taxon>Agaricomycetes</taxon>
        <taxon>Agaricomycetidae</taxon>
        <taxon>Atheliales</taxon>
        <taxon>Atheliaceae</taxon>
        <taxon>Athelia</taxon>
    </lineage>
</organism>
<feature type="region of interest" description="Disordered" evidence="1">
    <location>
        <begin position="110"/>
        <end position="129"/>
    </location>
</feature>
<dbReference type="AlphaFoldDB" id="A0A166TVF9"/>
<dbReference type="InterPro" id="IPR013713">
    <property type="entry name" value="XPO2_central"/>
</dbReference>
<feature type="compositionally biased region" description="Basic and acidic residues" evidence="1">
    <location>
        <begin position="110"/>
        <end position="123"/>
    </location>
</feature>
<dbReference type="Gene3D" id="1.25.10.10">
    <property type="entry name" value="Leucine-rich Repeat Variant"/>
    <property type="match status" value="1"/>
</dbReference>
<dbReference type="InterPro" id="IPR011989">
    <property type="entry name" value="ARM-like"/>
</dbReference>
<reference evidence="3 4" key="1">
    <citation type="journal article" date="2016" name="Mol. Biol. Evol.">
        <title>Comparative Genomics of Early-Diverging Mushroom-Forming Fungi Provides Insights into the Origins of Lignocellulose Decay Capabilities.</title>
        <authorList>
            <person name="Nagy L.G."/>
            <person name="Riley R."/>
            <person name="Tritt A."/>
            <person name="Adam C."/>
            <person name="Daum C."/>
            <person name="Floudas D."/>
            <person name="Sun H."/>
            <person name="Yadav J.S."/>
            <person name="Pangilinan J."/>
            <person name="Larsson K.H."/>
            <person name="Matsuura K."/>
            <person name="Barry K."/>
            <person name="Labutti K."/>
            <person name="Kuo R."/>
            <person name="Ohm R.A."/>
            <person name="Bhattacharya S.S."/>
            <person name="Shirouzu T."/>
            <person name="Yoshinaga Y."/>
            <person name="Martin F.M."/>
            <person name="Grigoriev I.V."/>
            <person name="Hibbett D.S."/>
        </authorList>
    </citation>
    <scope>NUCLEOTIDE SEQUENCE [LARGE SCALE GENOMIC DNA]</scope>
    <source>
        <strain evidence="3 4">CBS 109695</strain>
    </source>
</reference>
<evidence type="ECO:0000259" key="2">
    <source>
        <dbReference type="Pfam" id="PF08506"/>
    </source>
</evidence>
<dbReference type="STRING" id="436010.A0A166TVF9"/>
<evidence type="ECO:0000313" key="3">
    <source>
        <dbReference type="EMBL" id="KZP31032.1"/>
    </source>
</evidence>
<dbReference type="Pfam" id="PF08506">
    <property type="entry name" value="Cse1"/>
    <property type="match status" value="1"/>
</dbReference>
<sequence>MIVLHLHSHSLGYYKDLAGSKETIERLVQGVVVPNVDHEMEQFEDNPLEFIRLDFALPGTGASADVTTRREAAAEVLQALVGCEYEVEGGVDRGGVDRRGARGVPGHEEWERVEGEGQRDESTHGGCYPRGDGAGNSWLRFTLC</sequence>
<evidence type="ECO:0000313" key="4">
    <source>
        <dbReference type="Proteomes" id="UP000076532"/>
    </source>
</evidence>
<dbReference type="EMBL" id="KV417491">
    <property type="protein sequence ID" value="KZP31032.1"/>
    <property type="molecule type" value="Genomic_DNA"/>
</dbReference>
<keyword evidence="4" id="KW-1185">Reference proteome</keyword>
<proteinExistence type="predicted"/>
<name>A0A166TVF9_9AGAM</name>
<gene>
    <name evidence="3" type="ORF">FIBSPDRAFT_945522</name>
</gene>
<dbReference type="Proteomes" id="UP000076532">
    <property type="component" value="Unassembled WGS sequence"/>
</dbReference>